<dbReference type="GO" id="GO:0009423">
    <property type="term" value="P:chorismate biosynthetic process"/>
    <property type="evidence" value="ECO:0007669"/>
    <property type="project" value="UniProtKB-UniPathway"/>
</dbReference>
<evidence type="ECO:0000313" key="9">
    <source>
        <dbReference type="Proteomes" id="UP000018050"/>
    </source>
</evidence>
<feature type="binding site" evidence="5">
    <location>
        <position position="105"/>
    </location>
    <ligand>
        <name>phosphoenolpyruvate</name>
        <dbReference type="ChEBI" id="CHEBI:58702"/>
    </ligand>
</feature>
<reference evidence="8" key="1">
    <citation type="submission" date="2013-10" db="EMBL/GenBank/DDBJ databases">
        <title>Genomic analysis of the causative agents of coccidiosis in chickens.</title>
        <authorList>
            <person name="Reid A.J."/>
            <person name="Blake D."/>
            <person name="Billington K."/>
            <person name="Browne H."/>
            <person name="Dunn M."/>
            <person name="Hung S."/>
            <person name="Kawahara F."/>
            <person name="Miranda-Saavedra D."/>
            <person name="Mourier T."/>
            <person name="Nagra H."/>
            <person name="Otto T.D."/>
            <person name="Rawlings N."/>
            <person name="Sanchez A."/>
            <person name="Sanders M."/>
            <person name="Subramaniam C."/>
            <person name="Tay Y."/>
            <person name="Dear P."/>
            <person name="Doerig C."/>
            <person name="Gruber A."/>
            <person name="Parkinson J."/>
            <person name="Shirley M."/>
            <person name="Wan K.L."/>
            <person name="Berriman M."/>
            <person name="Tomley F."/>
            <person name="Pain A."/>
        </authorList>
    </citation>
    <scope>NUCLEOTIDE SEQUENCE</scope>
    <source>
        <strain evidence="8">Houghton</strain>
    </source>
</reference>
<keyword evidence="3 6" id="KW-0808">Transferase</keyword>
<keyword evidence="6" id="KW-0057">Aromatic amino acid biosynthesis</keyword>
<sequence length="129" mass="14169">MEGEQSERETEKQQRETGEETGDSAKRRQSLPAAALAPTLAASGHFLWIGDRTRQLNFAHVEFCRGVMNPIGVKVGPSAEAREIVSLCMRLNPHKESGKLSLITRLGVHRVRDCLPPLVEAVHAVGLFS</sequence>
<feature type="region of interest" description="Disordered" evidence="7">
    <location>
        <begin position="1"/>
        <end position="32"/>
    </location>
</feature>
<dbReference type="UniPathway" id="UPA00053">
    <property type="reaction ID" value="UER00084"/>
</dbReference>
<dbReference type="Proteomes" id="UP000018050">
    <property type="component" value="Unassembled WGS sequence"/>
</dbReference>
<name>U6GF47_EIMAC</name>
<dbReference type="GO" id="GO:0009073">
    <property type="term" value="P:aromatic amino acid family biosynthetic process"/>
    <property type="evidence" value="ECO:0007669"/>
    <property type="project" value="UniProtKB-KW"/>
</dbReference>
<dbReference type="Gene3D" id="3.20.20.70">
    <property type="entry name" value="Aldolase class I"/>
    <property type="match status" value="1"/>
</dbReference>
<evidence type="ECO:0000256" key="2">
    <source>
        <dbReference type="ARBA" id="ARBA00008911"/>
    </source>
</evidence>
<evidence type="ECO:0000256" key="4">
    <source>
        <dbReference type="ARBA" id="ARBA00047508"/>
    </source>
</evidence>
<dbReference type="AlphaFoldDB" id="U6GF47"/>
<evidence type="ECO:0000256" key="5">
    <source>
        <dbReference type="PIRSR" id="PIRSR602480-1"/>
    </source>
</evidence>
<proteinExistence type="inferred from homology"/>
<evidence type="ECO:0000256" key="7">
    <source>
        <dbReference type="SAM" id="MobiDB-lite"/>
    </source>
</evidence>
<keyword evidence="9" id="KW-1185">Reference proteome</keyword>
<dbReference type="GeneID" id="25271112"/>
<feature type="compositionally biased region" description="Basic and acidic residues" evidence="7">
    <location>
        <begin position="1"/>
        <end position="26"/>
    </location>
</feature>
<accession>U6GF47</accession>
<dbReference type="RefSeq" id="XP_013251603.1">
    <property type="nucleotide sequence ID" value="XM_013396149.1"/>
</dbReference>
<dbReference type="PANTHER" id="PTHR21337:SF0">
    <property type="entry name" value="PHOSPHO-2-DEHYDRO-3-DEOXYHEPTONATE ALDOLASE"/>
    <property type="match status" value="1"/>
</dbReference>
<reference evidence="8" key="2">
    <citation type="submission" date="2013-10" db="EMBL/GenBank/DDBJ databases">
        <authorList>
            <person name="Aslett M."/>
        </authorList>
    </citation>
    <scope>NUCLEOTIDE SEQUENCE</scope>
    <source>
        <strain evidence="8">Houghton</strain>
    </source>
</reference>
<organism evidence="8 9">
    <name type="scientific">Eimeria acervulina</name>
    <name type="common">Coccidian parasite</name>
    <dbReference type="NCBI Taxonomy" id="5801"/>
    <lineage>
        <taxon>Eukaryota</taxon>
        <taxon>Sar</taxon>
        <taxon>Alveolata</taxon>
        <taxon>Apicomplexa</taxon>
        <taxon>Conoidasida</taxon>
        <taxon>Coccidia</taxon>
        <taxon>Eucoccidiorida</taxon>
        <taxon>Eimeriorina</taxon>
        <taxon>Eimeriidae</taxon>
        <taxon>Eimeria</taxon>
    </lineage>
</organism>
<dbReference type="InterPro" id="IPR002480">
    <property type="entry name" value="DAHP_synth_2"/>
</dbReference>
<dbReference type="Pfam" id="PF01474">
    <property type="entry name" value="DAHP_synth_2"/>
    <property type="match status" value="1"/>
</dbReference>
<feature type="binding site" evidence="5">
    <location>
        <position position="74"/>
    </location>
    <ligand>
        <name>phosphoenolpyruvate</name>
        <dbReference type="ChEBI" id="CHEBI:58702"/>
    </ligand>
</feature>
<dbReference type="PANTHER" id="PTHR21337">
    <property type="entry name" value="PHOSPHO-2-DEHYDRO-3-DEOXYHEPTONATE ALDOLASE 1, 2"/>
    <property type="match status" value="1"/>
</dbReference>
<evidence type="ECO:0000256" key="6">
    <source>
        <dbReference type="RuleBase" id="RU363071"/>
    </source>
</evidence>
<gene>
    <name evidence="8" type="ORF">EAH_00030420</name>
</gene>
<comment type="similarity">
    <text evidence="2 6">Belongs to the class-II DAHP synthase family.</text>
</comment>
<evidence type="ECO:0000256" key="1">
    <source>
        <dbReference type="ARBA" id="ARBA00004688"/>
    </source>
</evidence>
<evidence type="ECO:0000313" key="8">
    <source>
        <dbReference type="EMBL" id="CDI78147.1"/>
    </source>
</evidence>
<dbReference type="InterPro" id="IPR013785">
    <property type="entry name" value="Aldolase_TIM"/>
</dbReference>
<dbReference type="OrthoDB" id="2338at2759"/>
<protein>
    <recommendedName>
        <fullName evidence="6">Phospho-2-dehydro-3-deoxyheptonate aldolase</fullName>
        <ecNumber evidence="6">2.5.1.54</ecNumber>
    </recommendedName>
</protein>
<comment type="pathway">
    <text evidence="1 6">Metabolic intermediate biosynthesis; chorismate biosynthesis; chorismate from D-erythrose 4-phosphate and phosphoenolpyruvate: step 1/7.</text>
</comment>
<dbReference type="EMBL" id="HG670822">
    <property type="protein sequence ID" value="CDI78147.1"/>
    <property type="molecule type" value="Genomic_DNA"/>
</dbReference>
<dbReference type="VEuPathDB" id="ToxoDB:EAH_00030420"/>
<keyword evidence="6" id="KW-0028">Amino-acid biosynthesis</keyword>
<dbReference type="GO" id="GO:0003849">
    <property type="term" value="F:3-deoxy-7-phosphoheptulonate synthase activity"/>
    <property type="evidence" value="ECO:0007669"/>
    <property type="project" value="UniProtKB-EC"/>
</dbReference>
<dbReference type="GO" id="GO:0008652">
    <property type="term" value="P:amino acid biosynthetic process"/>
    <property type="evidence" value="ECO:0007669"/>
    <property type="project" value="UniProtKB-KW"/>
</dbReference>
<dbReference type="EC" id="2.5.1.54" evidence="6"/>
<comment type="catalytic activity">
    <reaction evidence="4 6">
        <text>D-erythrose 4-phosphate + phosphoenolpyruvate + H2O = 7-phospho-2-dehydro-3-deoxy-D-arabino-heptonate + phosphate</text>
        <dbReference type="Rhea" id="RHEA:14717"/>
        <dbReference type="ChEBI" id="CHEBI:15377"/>
        <dbReference type="ChEBI" id="CHEBI:16897"/>
        <dbReference type="ChEBI" id="CHEBI:43474"/>
        <dbReference type="ChEBI" id="CHEBI:58394"/>
        <dbReference type="ChEBI" id="CHEBI:58702"/>
        <dbReference type="EC" id="2.5.1.54"/>
    </reaction>
</comment>
<dbReference type="SUPFAM" id="SSF51569">
    <property type="entry name" value="Aldolase"/>
    <property type="match status" value="1"/>
</dbReference>
<evidence type="ECO:0000256" key="3">
    <source>
        <dbReference type="ARBA" id="ARBA00022679"/>
    </source>
</evidence>